<dbReference type="Pfam" id="PF08378">
    <property type="entry name" value="NERD"/>
    <property type="match status" value="1"/>
</dbReference>
<sequence length="295" mass="31343">MATPIEGAPADVKVMRLRYAGTCCLCGVGLDAGTRASYDRSAKTVACLTCPGGSVVTVETEVAATTSFVPEPRPAPVETGAAGASARREYERRAAKRETRIREAHPRLGGLILALSDEPQSTTAWARGAKGEELLGQRLDALRDRGVRVLHDRRIPRTRANIDHIAVSPGGVVIIDAKRYRGRPRLVVTGGLLRPRTSALFVGSRDCTTLVDGVHKQVTLVRSALDDAGLPEVPARGMLCFVDADWPVFGGSFTVDGVDVLWPKKAAEQLVAPGGLTPGAVEDVHRVLAEAFPVA</sequence>
<keyword evidence="3" id="KW-1185">Reference proteome</keyword>
<comment type="caution">
    <text evidence="2">The sequence shown here is derived from an EMBL/GenBank/DDBJ whole genome shotgun (WGS) entry which is preliminary data.</text>
</comment>
<dbReference type="EMBL" id="BIMR01000041">
    <property type="protein sequence ID" value="GCE75732.1"/>
    <property type="molecule type" value="Genomic_DNA"/>
</dbReference>
<dbReference type="AlphaFoldDB" id="A0A402DNK0"/>
<evidence type="ECO:0000313" key="3">
    <source>
        <dbReference type="Proteomes" id="UP000289954"/>
    </source>
</evidence>
<dbReference type="Proteomes" id="UP000289954">
    <property type="component" value="Unassembled WGS sequence"/>
</dbReference>
<evidence type="ECO:0000259" key="1">
    <source>
        <dbReference type="PROSITE" id="PS50965"/>
    </source>
</evidence>
<name>A0A402DNK0_9CELL</name>
<protein>
    <recommendedName>
        <fullName evidence="1">NERD domain-containing protein</fullName>
    </recommendedName>
</protein>
<feature type="domain" description="NERD" evidence="1">
    <location>
        <begin position="127"/>
        <end position="233"/>
    </location>
</feature>
<organism evidence="2 3">
    <name type="scientific">Cellulomonas biazotea</name>
    <dbReference type="NCBI Taxonomy" id="1709"/>
    <lineage>
        <taxon>Bacteria</taxon>
        <taxon>Bacillati</taxon>
        <taxon>Actinomycetota</taxon>
        <taxon>Actinomycetes</taxon>
        <taxon>Micrococcales</taxon>
        <taxon>Cellulomonadaceae</taxon>
        <taxon>Cellulomonas</taxon>
    </lineage>
</organism>
<evidence type="ECO:0000313" key="2">
    <source>
        <dbReference type="EMBL" id="GCE75732.1"/>
    </source>
</evidence>
<dbReference type="PROSITE" id="PS50965">
    <property type="entry name" value="NERD"/>
    <property type="match status" value="1"/>
</dbReference>
<reference evidence="2 3" key="1">
    <citation type="submission" date="2019-01" db="EMBL/GenBank/DDBJ databases">
        <title>Draft genome sequence of Cellulomonas takizawaensis strain TKZ-21.</title>
        <authorList>
            <person name="Yamamura H."/>
            <person name="Hayashi T."/>
            <person name="Hamada M."/>
            <person name="Serisawa Y."/>
            <person name="Matsuyama K."/>
            <person name="Nakagawa Y."/>
            <person name="Otoguro M."/>
            <person name="Yanagida F."/>
            <person name="Hayakawa M."/>
        </authorList>
    </citation>
    <scope>NUCLEOTIDE SEQUENCE [LARGE SCALE GENOMIC DNA]</scope>
    <source>
        <strain evidence="2 3">NBRC12680</strain>
    </source>
</reference>
<dbReference type="InterPro" id="IPR011528">
    <property type="entry name" value="NERD"/>
</dbReference>
<proteinExistence type="predicted"/>
<accession>A0A402DNK0</accession>
<dbReference type="RefSeq" id="WP_246013034.1">
    <property type="nucleotide sequence ID" value="NZ_BIMR01000041.1"/>
</dbReference>
<gene>
    <name evidence="2" type="ORF">CBZ_07880</name>
</gene>